<feature type="transmembrane region" description="Helical" evidence="1">
    <location>
        <begin position="55"/>
        <end position="81"/>
    </location>
</feature>
<reference evidence="4" key="1">
    <citation type="submission" date="2011-04" db="EMBL/GenBank/DDBJ databases">
        <title>Complete sequence of Cellvibrio gilvus ATCC 13127.</title>
        <authorList>
            <person name="Lucas S."/>
            <person name="Han J."/>
            <person name="Lapidus A."/>
            <person name="Cheng J.-F."/>
            <person name="Goodwin L."/>
            <person name="Pitluck S."/>
            <person name="Peters L."/>
            <person name="Munk A."/>
            <person name="Detter J.C."/>
            <person name="Han C."/>
            <person name="Tapia R."/>
            <person name="Land M."/>
            <person name="Hauser L."/>
            <person name="Kyrpides N."/>
            <person name="Ivanova N."/>
            <person name="Ovchinnikova G."/>
            <person name="Pagani I."/>
            <person name="Mead D."/>
            <person name="Brumm P."/>
            <person name="Woyke T."/>
        </authorList>
    </citation>
    <scope>NUCLEOTIDE SEQUENCE [LARGE SCALE GENOMIC DNA]</scope>
    <source>
        <strain evidence="4">ATCC 13127 / NRRL B-14078</strain>
    </source>
</reference>
<organism evidence="3 4">
    <name type="scientific">Cellulomonas gilvus (strain ATCC 13127 / NRRL B-14078)</name>
    <name type="common">Cellvibrio gilvus</name>
    <dbReference type="NCBI Taxonomy" id="593907"/>
    <lineage>
        <taxon>Bacteria</taxon>
        <taxon>Bacillati</taxon>
        <taxon>Actinomycetota</taxon>
        <taxon>Actinomycetes</taxon>
        <taxon>Micrococcales</taxon>
        <taxon>Cellulomonadaceae</taxon>
        <taxon>Cellulomonas</taxon>
    </lineage>
</organism>
<dbReference type="InterPro" id="IPR018929">
    <property type="entry name" value="DUF2510"/>
</dbReference>
<evidence type="ECO:0000256" key="1">
    <source>
        <dbReference type="SAM" id="Phobius"/>
    </source>
</evidence>
<dbReference type="eggNOG" id="ENOG5030JMM">
    <property type="taxonomic scope" value="Bacteria"/>
</dbReference>
<dbReference type="Pfam" id="PF10708">
    <property type="entry name" value="DUF2510"/>
    <property type="match status" value="1"/>
</dbReference>
<keyword evidence="4" id="KW-1185">Reference proteome</keyword>
<dbReference type="STRING" id="593907.Celgi_2874"/>
<dbReference type="Proteomes" id="UP000000485">
    <property type="component" value="Chromosome"/>
</dbReference>
<keyword evidence="1" id="KW-1133">Transmembrane helix</keyword>
<protein>
    <recommendedName>
        <fullName evidence="2">DUF2510 domain-containing protein</fullName>
    </recommendedName>
</protein>
<sequence>MNAPTPGWYPDPQRPDLVRWFDGTVWTAHVAPAAPGGPGAALAAAPRRRSAGMTALVITLSVLGVLFVVGILAAIAIPVFLNQQKVDAFREAVDAQSCERVEDDWTRLSVEDPGPGERPVASMDLAPVDDERATVQRPGAGIKVHVLTCEGIVEDDRGDRSFVRIEVQMDRDGQGWLTPLDPTGSGTP</sequence>
<evidence type="ECO:0000313" key="3">
    <source>
        <dbReference type="EMBL" id="AEI13367.1"/>
    </source>
</evidence>
<gene>
    <name evidence="3" type="ordered locus">Celgi_2874</name>
</gene>
<name>F8A5S7_CELGA</name>
<proteinExistence type="predicted"/>
<keyword evidence="1" id="KW-0812">Transmembrane</keyword>
<dbReference type="KEGG" id="cga:Celgi_2874"/>
<accession>F8A5S7</accession>
<evidence type="ECO:0000259" key="2">
    <source>
        <dbReference type="Pfam" id="PF10708"/>
    </source>
</evidence>
<evidence type="ECO:0000313" key="4">
    <source>
        <dbReference type="Proteomes" id="UP000000485"/>
    </source>
</evidence>
<keyword evidence="1" id="KW-0472">Membrane</keyword>
<dbReference type="HOGENOM" id="CLU_1438711_0_0_11"/>
<dbReference type="RefSeq" id="WP_013884884.1">
    <property type="nucleotide sequence ID" value="NC_015671.1"/>
</dbReference>
<dbReference type="EMBL" id="CP002665">
    <property type="protein sequence ID" value="AEI13367.1"/>
    <property type="molecule type" value="Genomic_DNA"/>
</dbReference>
<feature type="domain" description="DUF2510" evidence="2">
    <location>
        <begin position="6"/>
        <end position="38"/>
    </location>
</feature>
<dbReference type="AlphaFoldDB" id="F8A5S7"/>
<dbReference type="OrthoDB" id="4825029at2"/>